<evidence type="ECO:0000313" key="2">
    <source>
        <dbReference type="EnsemblMetazoa" id="GPPI045539-PA"/>
    </source>
</evidence>
<proteinExistence type="predicted"/>
<reference evidence="3" key="1">
    <citation type="submission" date="2015-01" db="EMBL/GenBank/DDBJ databases">
        <authorList>
            <person name="Aksoy S."/>
            <person name="Warren W."/>
            <person name="Wilson R.K."/>
        </authorList>
    </citation>
    <scope>NUCLEOTIDE SEQUENCE [LARGE SCALE GENOMIC DNA]</scope>
    <source>
        <strain evidence="3">IAEA</strain>
    </source>
</reference>
<dbReference type="Proteomes" id="UP000092460">
    <property type="component" value="Unassembled WGS sequence"/>
</dbReference>
<evidence type="ECO:0000313" key="3">
    <source>
        <dbReference type="Proteomes" id="UP000092460"/>
    </source>
</evidence>
<feature type="transmembrane region" description="Helical" evidence="1">
    <location>
        <begin position="30"/>
        <end position="50"/>
    </location>
</feature>
<keyword evidence="1" id="KW-0472">Membrane</keyword>
<protein>
    <submittedName>
        <fullName evidence="2">Uncharacterized protein</fullName>
    </submittedName>
</protein>
<dbReference type="EMBL" id="JXJN01023400">
    <property type="status" value="NOT_ANNOTATED_CDS"/>
    <property type="molecule type" value="Genomic_DNA"/>
</dbReference>
<keyword evidence="1" id="KW-0812">Transmembrane</keyword>
<dbReference type="VEuPathDB" id="VectorBase:GPPI045539"/>
<keyword evidence="3" id="KW-1185">Reference proteome</keyword>
<sequence length="73" mass="8741">MFRKTWRMNKKILRLENESLIIRLETDVDGILPLFLAFVFIINANFFCGWQGQAIRSSLEEKDKYFSDYPSLY</sequence>
<dbReference type="AlphaFoldDB" id="A0A1B0C013"/>
<organism evidence="2 3">
    <name type="scientific">Glossina palpalis gambiensis</name>
    <dbReference type="NCBI Taxonomy" id="67801"/>
    <lineage>
        <taxon>Eukaryota</taxon>
        <taxon>Metazoa</taxon>
        <taxon>Ecdysozoa</taxon>
        <taxon>Arthropoda</taxon>
        <taxon>Hexapoda</taxon>
        <taxon>Insecta</taxon>
        <taxon>Pterygota</taxon>
        <taxon>Neoptera</taxon>
        <taxon>Endopterygota</taxon>
        <taxon>Diptera</taxon>
        <taxon>Brachycera</taxon>
        <taxon>Muscomorpha</taxon>
        <taxon>Hippoboscoidea</taxon>
        <taxon>Glossinidae</taxon>
        <taxon>Glossina</taxon>
    </lineage>
</organism>
<dbReference type="EnsemblMetazoa" id="GPPI045539-RA">
    <property type="protein sequence ID" value="GPPI045539-PA"/>
    <property type="gene ID" value="GPPI045539"/>
</dbReference>
<reference evidence="2" key="2">
    <citation type="submission" date="2020-05" db="UniProtKB">
        <authorList>
            <consortium name="EnsemblMetazoa"/>
        </authorList>
    </citation>
    <scope>IDENTIFICATION</scope>
    <source>
        <strain evidence="2">IAEA</strain>
    </source>
</reference>
<keyword evidence="1" id="KW-1133">Transmembrane helix</keyword>
<accession>A0A1B0C013</accession>
<evidence type="ECO:0000256" key="1">
    <source>
        <dbReference type="SAM" id="Phobius"/>
    </source>
</evidence>
<name>A0A1B0C013_9MUSC</name>